<dbReference type="GO" id="GO:0016020">
    <property type="term" value="C:membrane"/>
    <property type="evidence" value="ECO:0007669"/>
    <property type="project" value="UniProtKB-SubCell"/>
</dbReference>
<dbReference type="Proteomes" id="UP000507470">
    <property type="component" value="Unassembled WGS sequence"/>
</dbReference>
<evidence type="ECO:0000256" key="1">
    <source>
        <dbReference type="ARBA" id="ARBA00004167"/>
    </source>
</evidence>
<feature type="transmembrane region" description="Helical" evidence="11">
    <location>
        <begin position="133"/>
        <end position="155"/>
    </location>
</feature>
<dbReference type="EMBL" id="CACVKT020001880">
    <property type="protein sequence ID" value="CAC5373091.1"/>
    <property type="molecule type" value="Genomic_DNA"/>
</dbReference>
<evidence type="ECO:0000256" key="3">
    <source>
        <dbReference type="ARBA" id="ARBA00022692"/>
    </source>
</evidence>
<dbReference type="FunFam" id="4.10.400.10:FF:000045">
    <property type="entry name" value="Low-density lipoprotein receptor-related protein 2"/>
    <property type="match status" value="1"/>
</dbReference>
<keyword evidence="5 11" id="KW-1133">Transmembrane helix</keyword>
<dbReference type="GO" id="GO:0012505">
    <property type="term" value="C:endomembrane system"/>
    <property type="evidence" value="ECO:0007669"/>
    <property type="project" value="UniProtKB-SubCell"/>
</dbReference>
<dbReference type="Gene3D" id="4.10.400.10">
    <property type="entry name" value="Low-density Lipoprotein Receptor"/>
    <property type="match status" value="1"/>
</dbReference>
<keyword evidence="13" id="KW-1185">Reference proteome</keyword>
<evidence type="ECO:0000256" key="5">
    <source>
        <dbReference type="ARBA" id="ARBA00022989"/>
    </source>
</evidence>
<evidence type="ECO:0000256" key="8">
    <source>
        <dbReference type="ARBA" id="ARBA00023170"/>
    </source>
</evidence>
<evidence type="ECO:0008006" key="14">
    <source>
        <dbReference type="Google" id="ProtNLM"/>
    </source>
</evidence>
<evidence type="ECO:0000256" key="6">
    <source>
        <dbReference type="ARBA" id="ARBA00023136"/>
    </source>
</evidence>
<keyword evidence="8" id="KW-0675">Receptor</keyword>
<keyword evidence="7 10" id="KW-1015">Disulfide bond</keyword>
<dbReference type="PROSITE" id="PS50068">
    <property type="entry name" value="LDLRA_2"/>
    <property type="match status" value="1"/>
</dbReference>
<evidence type="ECO:0000256" key="11">
    <source>
        <dbReference type="SAM" id="Phobius"/>
    </source>
</evidence>
<dbReference type="SMART" id="SM00192">
    <property type="entry name" value="LDLa"/>
    <property type="match status" value="1"/>
</dbReference>
<evidence type="ECO:0000256" key="7">
    <source>
        <dbReference type="ARBA" id="ARBA00023157"/>
    </source>
</evidence>
<gene>
    <name evidence="12" type="ORF">MCOR_10962</name>
</gene>
<evidence type="ECO:0000256" key="9">
    <source>
        <dbReference type="ARBA" id="ARBA00023180"/>
    </source>
</evidence>
<dbReference type="Pfam" id="PF00057">
    <property type="entry name" value="Ldl_recept_a"/>
    <property type="match status" value="1"/>
</dbReference>
<dbReference type="InterPro" id="IPR023415">
    <property type="entry name" value="LDLR_class-A_CS"/>
</dbReference>
<evidence type="ECO:0000256" key="10">
    <source>
        <dbReference type="PROSITE-ProRule" id="PRU00124"/>
    </source>
</evidence>
<dbReference type="SUPFAM" id="SSF57424">
    <property type="entry name" value="LDL receptor-like module"/>
    <property type="match status" value="1"/>
</dbReference>
<dbReference type="AlphaFoldDB" id="A0A6J8ASU1"/>
<evidence type="ECO:0000256" key="2">
    <source>
        <dbReference type="ARBA" id="ARBA00004308"/>
    </source>
</evidence>
<dbReference type="CDD" id="cd00112">
    <property type="entry name" value="LDLa"/>
    <property type="match status" value="1"/>
</dbReference>
<protein>
    <recommendedName>
        <fullName evidence="14">LRP2</fullName>
    </recommendedName>
</protein>
<evidence type="ECO:0000256" key="4">
    <source>
        <dbReference type="ARBA" id="ARBA00022737"/>
    </source>
</evidence>
<accession>A0A6J8ASU1</accession>
<reference evidence="12 13" key="1">
    <citation type="submission" date="2020-06" db="EMBL/GenBank/DDBJ databases">
        <authorList>
            <person name="Li R."/>
            <person name="Bekaert M."/>
        </authorList>
    </citation>
    <scope>NUCLEOTIDE SEQUENCE [LARGE SCALE GENOMIC DNA]</scope>
    <source>
        <strain evidence="13">wild</strain>
    </source>
</reference>
<keyword evidence="4" id="KW-0677">Repeat</keyword>
<proteinExistence type="predicted"/>
<keyword evidence="6 11" id="KW-0472">Membrane</keyword>
<name>A0A6J8ASU1_MYTCO</name>
<dbReference type="InterPro" id="IPR002172">
    <property type="entry name" value="LDrepeatLR_classA_rpt"/>
</dbReference>
<sequence length="156" mass="17847">MLIISTGCESNQFPCANDNNCIFWSWVCDGTDDCGDGSDEIGCDNLCWNIYNQSSRRNITRSSADKVVSRGLNKGGKVKAAGTNLYKKKNEADKIANKFEKLRLRWREKMENKNGNVQKTILANNWNRPWTMILTFCFKQSLLILFNVIVSYVYVI</sequence>
<dbReference type="PROSITE" id="PS01209">
    <property type="entry name" value="LDLRA_1"/>
    <property type="match status" value="1"/>
</dbReference>
<dbReference type="InterPro" id="IPR036055">
    <property type="entry name" value="LDL_receptor-like_sf"/>
</dbReference>
<comment type="caution">
    <text evidence="10">Lacks conserved residue(s) required for the propagation of feature annotation.</text>
</comment>
<comment type="subcellular location">
    <subcellularLocation>
        <location evidence="2">Endomembrane system</location>
    </subcellularLocation>
    <subcellularLocation>
        <location evidence="1">Membrane</location>
        <topology evidence="1">Single-pass membrane protein</topology>
    </subcellularLocation>
</comment>
<evidence type="ECO:0000313" key="12">
    <source>
        <dbReference type="EMBL" id="CAC5373091.1"/>
    </source>
</evidence>
<keyword evidence="9" id="KW-0325">Glycoprotein</keyword>
<organism evidence="12 13">
    <name type="scientific">Mytilus coruscus</name>
    <name type="common">Sea mussel</name>
    <dbReference type="NCBI Taxonomy" id="42192"/>
    <lineage>
        <taxon>Eukaryota</taxon>
        <taxon>Metazoa</taxon>
        <taxon>Spiralia</taxon>
        <taxon>Lophotrochozoa</taxon>
        <taxon>Mollusca</taxon>
        <taxon>Bivalvia</taxon>
        <taxon>Autobranchia</taxon>
        <taxon>Pteriomorphia</taxon>
        <taxon>Mytilida</taxon>
        <taxon>Mytiloidea</taxon>
        <taxon>Mytilidae</taxon>
        <taxon>Mytilinae</taxon>
        <taxon>Mytilus</taxon>
    </lineage>
</organism>
<evidence type="ECO:0000313" key="13">
    <source>
        <dbReference type="Proteomes" id="UP000507470"/>
    </source>
</evidence>
<keyword evidence="3 11" id="KW-0812">Transmembrane</keyword>
<feature type="disulfide bond" evidence="10">
    <location>
        <begin position="28"/>
        <end position="43"/>
    </location>
</feature>